<dbReference type="AlphaFoldDB" id="A0A934NTZ6"/>
<dbReference type="SMART" id="SM00871">
    <property type="entry name" value="AraC_E_bind"/>
    <property type="match status" value="1"/>
</dbReference>
<dbReference type="Proteomes" id="UP000655868">
    <property type="component" value="Unassembled WGS sequence"/>
</dbReference>
<gene>
    <name evidence="2" type="ORF">JGU71_20420</name>
</gene>
<dbReference type="EMBL" id="JAEMNV010000007">
    <property type="protein sequence ID" value="MBJ8341254.1"/>
    <property type="molecule type" value="Genomic_DNA"/>
</dbReference>
<organism evidence="2 3">
    <name type="scientific">Antrihabitans stalagmiti</name>
    <dbReference type="NCBI Taxonomy" id="2799499"/>
    <lineage>
        <taxon>Bacteria</taxon>
        <taxon>Bacillati</taxon>
        <taxon>Actinomycetota</taxon>
        <taxon>Actinomycetes</taxon>
        <taxon>Mycobacteriales</taxon>
        <taxon>Nocardiaceae</taxon>
        <taxon>Antrihabitans</taxon>
    </lineage>
</organism>
<feature type="domain" description="AraC effector-binding" evidence="1">
    <location>
        <begin position="4"/>
        <end position="154"/>
    </location>
</feature>
<accession>A0A934NTZ6</accession>
<dbReference type="Pfam" id="PF06445">
    <property type="entry name" value="GyrI-like"/>
    <property type="match status" value="1"/>
</dbReference>
<evidence type="ECO:0000313" key="2">
    <source>
        <dbReference type="EMBL" id="MBJ8341254.1"/>
    </source>
</evidence>
<keyword evidence="3" id="KW-1185">Reference proteome</keyword>
<dbReference type="SUPFAM" id="SSF55136">
    <property type="entry name" value="Probable bacterial effector-binding domain"/>
    <property type="match status" value="1"/>
</dbReference>
<dbReference type="RefSeq" id="WP_199706144.1">
    <property type="nucleotide sequence ID" value="NZ_JAEMNV010000007.1"/>
</dbReference>
<protein>
    <submittedName>
        <fullName evidence="2">GyrI-like domain-containing protein</fullName>
    </submittedName>
</protein>
<dbReference type="InterPro" id="IPR029442">
    <property type="entry name" value="GyrI-like"/>
</dbReference>
<proteinExistence type="predicted"/>
<dbReference type="InterPro" id="IPR011256">
    <property type="entry name" value="Reg_factor_effector_dom_sf"/>
</dbReference>
<sequence>MHTTEITSRTVEAQFTAVMRTTIPVAGIGQWIGAAYDATSRAAIDSGATIVGPPFARYHRRSDNEFDIEAGFPVDRPITDKGDVGPSVLPGGQVVAAIHIGSYDEMEPTYDALYGWVRGHDAEPAGDPWEVYFTDPFAEQDPAMWRTEVVLPYQPAVKGERVQ</sequence>
<reference evidence="2" key="1">
    <citation type="submission" date="2020-12" db="EMBL/GenBank/DDBJ databases">
        <title>Antrihabitans popcorni sp. nov. and Antrihabitans auranticaus sp. nov., isolated from a larva cave.</title>
        <authorList>
            <person name="Lee S.D."/>
            <person name="Kim I.S."/>
        </authorList>
    </citation>
    <scope>NUCLEOTIDE SEQUENCE</scope>
    <source>
        <strain evidence="2">YC3-6</strain>
    </source>
</reference>
<dbReference type="InterPro" id="IPR010499">
    <property type="entry name" value="AraC_E-bd"/>
</dbReference>
<evidence type="ECO:0000259" key="1">
    <source>
        <dbReference type="SMART" id="SM00871"/>
    </source>
</evidence>
<name>A0A934NTZ6_9NOCA</name>
<evidence type="ECO:0000313" key="3">
    <source>
        <dbReference type="Proteomes" id="UP000655868"/>
    </source>
</evidence>
<comment type="caution">
    <text evidence="2">The sequence shown here is derived from an EMBL/GenBank/DDBJ whole genome shotgun (WGS) entry which is preliminary data.</text>
</comment>
<dbReference type="Gene3D" id="3.20.80.10">
    <property type="entry name" value="Regulatory factor, effector binding domain"/>
    <property type="match status" value="1"/>
</dbReference>